<sequence length="122" mass="13268">MNVLRTLFNRRLRGFRVIEVVACGCLAVLVLSVYMTKASAGREASAIAGINQDIATEQKRLRLLKAELAHLEQPQRLERLSTQYLALAPVPARRETVPDGLTEVARQAGAERSVADASGGAR</sequence>
<evidence type="ECO:0000313" key="1">
    <source>
        <dbReference type="EMBL" id="OYX04311.1"/>
    </source>
</evidence>
<reference evidence="1 2" key="1">
    <citation type="submission" date="2017-03" db="EMBL/GenBank/DDBJ databases">
        <title>Lifting the veil on microbial sulfur biogeochemistry in mining wastewaters.</title>
        <authorList>
            <person name="Kantor R.S."/>
            <person name="Colenbrander Nelson T."/>
            <person name="Marshall S."/>
            <person name="Bennett D."/>
            <person name="Apte S."/>
            <person name="Camacho D."/>
            <person name="Thomas B.C."/>
            <person name="Warren L.A."/>
            <person name="Banfield J.F."/>
        </authorList>
    </citation>
    <scope>NUCLEOTIDE SEQUENCE [LARGE SCALE GENOMIC DNA]</scope>
    <source>
        <strain evidence="1">32-67-7</strain>
    </source>
</reference>
<protein>
    <recommendedName>
        <fullName evidence="3">Cell division protein</fullName>
    </recommendedName>
</protein>
<accession>A0A258D940</accession>
<evidence type="ECO:0000313" key="2">
    <source>
        <dbReference type="Proteomes" id="UP000215616"/>
    </source>
</evidence>
<dbReference type="Proteomes" id="UP000215616">
    <property type="component" value="Unassembled WGS sequence"/>
</dbReference>
<name>A0A258D940_CAUVI</name>
<evidence type="ECO:0008006" key="3">
    <source>
        <dbReference type="Google" id="ProtNLM"/>
    </source>
</evidence>
<proteinExistence type="predicted"/>
<dbReference type="AlphaFoldDB" id="A0A258D940"/>
<gene>
    <name evidence="1" type="ORF">B7Z12_06995</name>
</gene>
<comment type="caution">
    <text evidence="1">The sequence shown here is derived from an EMBL/GenBank/DDBJ whole genome shotgun (WGS) entry which is preliminary data.</text>
</comment>
<organism evidence="1 2">
    <name type="scientific">Caulobacter vibrioides</name>
    <name type="common">Caulobacter crescentus</name>
    <dbReference type="NCBI Taxonomy" id="155892"/>
    <lineage>
        <taxon>Bacteria</taxon>
        <taxon>Pseudomonadati</taxon>
        <taxon>Pseudomonadota</taxon>
        <taxon>Alphaproteobacteria</taxon>
        <taxon>Caulobacterales</taxon>
        <taxon>Caulobacteraceae</taxon>
        <taxon>Caulobacter</taxon>
    </lineage>
</organism>
<dbReference type="EMBL" id="NCDQ01000085">
    <property type="protein sequence ID" value="OYX04311.1"/>
    <property type="molecule type" value="Genomic_DNA"/>
</dbReference>